<dbReference type="GeneID" id="80538075"/>
<accession>A0AAE6M6K5</accession>
<evidence type="ECO:0000313" key="1">
    <source>
        <dbReference type="EMBL" id="QEI03697.1"/>
    </source>
</evidence>
<sequence>MCSTWNENNKYFAAGLFSTTLVNDLTVIVHGTETVVDAFDTADFNRIQFVQILFKELYMFAQRPTDMSYINKYIDWEPTNPSSYLMPRNEYNVGKCLWKLLKQPFIYGIDSLEHNDCILEHQTESSQIIYNLEGEEDEENILTYGLLKITLRVDMNINRHYYPSNIYYPHDVFKKPVYTHYMFNVDRSVYFV</sequence>
<dbReference type="KEGG" id="vg:80538075"/>
<dbReference type="Proteomes" id="UP000830719">
    <property type="component" value="Segment"/>
</dbReference>
<proteinExistence type="predicted"/>
<dbReference type="RefSeq" id="YP_010799698.1">
    <property type="nucleotide sequence ID" value="NC_076682.1"/>
</dbReference>
<name>A0AAE6M6K5_9ABAC</name>
<protein>
    <submittedName>
        <fullName evidence="1">Uncharacterized protein</fullName>
    </submittedName>
</protein>
<dbReference type="EMBL" id="MK419956">
    <property type="protein sequence ID" value="QEI03697.1"/>
    <property type="molecule type" value="Genomic_DNA"/>
</dbReference>
<keyword evidence="2" id="KW-1185">Reference proteome</keyword>
<organism evidence="1 2">
    <name type="scientific">Rachiplusia nu nucleopolyhedrovirus</name>
    <dbReference type="NCBI Taxonomy" id="2605775"/>
    <lineage>
        <taxon>Viruses</taxon>
        <taxon>Viruses incertae sedis</taxon>
        <taxon>Naldaviricetes</taxon>
        <taxon>Lefavirales</taxon>
        <taxon>Baculoviridae</taxon>
        <taxon>Alphabaculovirus</taxon>
        <taxon>Alphabaculovirus ranus</taxon>
    </lineage>
</organism>
<evidence type="ECO:0000313" key="2">
    <source>
        <dbReference type="Proteomes" id="UP000830719"/>
    </source>
</evidence>
<reference evidence="1" key="1">
    <citation type="submission" date="2019-01" db="EMBL/GenBank/DDBJ databases">
        <authorList>
            <person name="Trentin L.B."/>
            <person name="Santos E.R."/>
            <person name="Silva L.A."/>
            <person name="Sosa-Gomez D.R."/>
            <person name="Ribeiro B.M."/>
            <person name="Ardisson-Araujo D.M.P."/>
        </authorList>
    </citation>
    <scope>NUCLEOTIDE SEQUENCE</scope>
    <source>
        <strain evidence="1">VPN54</strain>
    </source>
</reference>